<proteinExistence type="inferred from homology"/>
<evidence type="ECO:0000256" key="2">
    <source>
        <dbReference type="ARBA" id="ARBA00022801"/>
    </source>
</evidence>
<dbReference type="AlphaFoldDB" id="A0A7Y9T4A1"/>
<dbReference type="GO" id="GO:0016787">
    <property type="term" value="F:hydrolase activity"/>
    <property type="evidence" value="ECO:0007669"/>
    <property type="project" value="UniProtKB-KW"/>
</dbReference>
<name>A0A7Y9T4A1_9BACT</name>
<dbReference type="InterPro" id="IPR002018">
    <property type="entry name" value="CarbesteraseB"/>
</dbReference>
<feature type="domain" description="Carboxylesterase type B" evidence="4">
    <location>
        <begin position="32"/>
        <end position="508"/>
    </location>
</feature>
<gene>
    <name evidence="5" type="ORF">HDF12_004172</name>
</gene>
<dbReference type="InterPro" id="IPR029058">
    <property type="entry name" value="AB_hydrolase_fold"/>
</dbReference>
<evidence type="ECO:0000256" key="3">
    <source>
        <dbReference type="RuleBase" id="RU361235"/>
    </source>
</evidence>
<comment type="caution">
    <text evidence="5">The sequence shown here is derived from an EMBL/GenBank/DDBJ whole genome shotgun (WGS) entry which is preliminary data.</text>
</comment>
<reference evidence="5 6" key="1">
    <citation type="submission" date="2020-07" db="EMBL/GenBank/DDBJ databases">
        <title>Genomic Encyclopedia of Type Strains, Phase IV (KMG-V): Genome sequencing to study the core and pangenomes of soil and plant-associated prokaryotes.</title>
        <authorList>
            <person name="Whitman W."/>
        </authorList>
    </citation>
    <scope>NUCLEOTIDE SEQUENCE [LARGE SCALE GENOMIC DNA]</scope>
    <source>
        <strain evidence="5 6">M8UP30</strain>
    </source>
</reference>
<organism evidence="5 6">
    <name type="scientific">Tunturiibacter lichenicola</name>
    <dbReference type="NCBI Taxonomy" id="2051959"/>
    <lineage>
        <taxon>Bacteria</taxon>
        <taxon>Pseudomonadati</taxon>
        <taxon>Acidobacteriota</taxon>
        <taxon>Terriglobia</taxon>
        <taxon>Terriglobales</taxon>
        <taxon>Acidobacteriaceae</taxon>
        <taxon>Tunturiibacter</taxon>
    </lineage>
</organism>
<evidence type="ECO:0000313" key="5">
    <source>
        <dbReference type="EMBL" id="NYF53773.1"/>
    </source>
</evidence>
<comment type="similarity">
    <text evidence="1 3">Belongs to the type-B carboxylesterase/lipase family.</text>
</comment>
<sequence>MITRRSFLANTSLAACSVSTRHLFAFTPVAPAIVRTPSGSLRGESIDGVRVFRGVPFAEPPVGPLRFLPTEKVAPWKSERDATKFSAAPMQHKQLDVPHSEDCLYLNIWAPEGSGPFPIFVWIHGGGFTAGHAFEPMYDGTDFAREGIISISVEYRLGVFGFLDYEPLLGQQYAGTANNGLTDLMTALSWIQENISAFGGDPARVTIGGESAGAKLIGTLMGIPSAQPLFHQMISESGGAERIWDRAASADISKGFGDLWQKQSGDTIPNLKTAAGTALIQAQQQFIETWPQHFPLRAELDGTLIPRLPVETIASGSTRGKRLLIGTNREESAVFIGPHPAKDATSIQLGNMSVAKFDAVYQHYKDIYPQLSVEQRRIRAVTAEEYWIPSIRVAEAHLKGGGSAYVYELEFEETSGRLKGNAYHSLDVGMVWNHPHRQVADAASEAALGEQMHAAWSAFIRGETPSASGLPAWPLYSEQDRSTMIFGAKDSAESRVEQAPQAAELKLWNEPL</sequence>
<evidence type="ECO:0000313" key="6">
    <source>
        <dbReference type="Proteomes" id="UP000534186"/>
    </source>
</evidence>
<keyword evidence="2 3" id="KW-0378">Hydrolase</keyword>
<evidence type="ECO:0000256" key="1">
    <source>
        <dbReference type="ARBA" id="ARBA00005964"/>
    </source>
</evidence>
<dbReference type="Gene3D" id="3.40.50.1820">
    <property type="entry name" value="alpha/beta hydrolase"/>
    <property type="match status" value="1"/>
</dbReference>
<protein>
    <recommendedName>
        <fullName evidence="3">Carboxylic ester hydrolase</fullName>
        <ecNumber evidence="3">3.1.1.-</ecNumber>
    </recommendedName>
</protein>
<dbReference type="PROSITE" id="PS00941">
    <property type="entry name" value="CARBOXYLESTERASE_B_2"/>
    <property type="match status" value="1"/>
</dbReference>
<dbReference type="PANTHER" id="PTHR11559">
    <property type="entry name" value="CARBOXYLESTERASE"/>
    <property type="match status" value="1"/>
</dbReference>
<evidence type="ECO:0000259" key="4">
    <source>
        <dbReference type="Pfam" id="PF00135"/>
    </source>
</evidence>
<dbReference type="PROSITE" id="PS00122">
    <property type="entry name" value="CARBOXYLESTERASE_B_1"/>
    <property type="match status" value="1"/>
</dbReference>
<dbReference type="PROSITE" id="PS51318">
    <property type="entry name" value="TAT"/>
    <property type="match status" value="1"/>
</dbReference>
<dbReference type="InterPro" id="IPR006311">
    <property type="entry name" value="TAT_signal"/>
</dbReference>
<dbReference type="InterPro" id="IPR019819">
    <property type="entry name" value="Carboxylesterase_B_CS"/>
</dbReference>
<dbReference type="InterPro" id="IPR019826">
    <property type="entry name" value="Carboxylesterase_B_AS"/>
</dbReference>
<dbReference type="Proteomes" id="UP000534186">
    <property type="component" value="Unassembled WGS sequence"/>
</dbReference>
<accession>A0A7Y9T4A1</accession>
<dbReference type="PROSITE" id="PS51257">
    <property type="entry name" value="PROKAR_LIPOPROTEIN"/>
    <property type="match status" value="1"/>
</dbReference>
<dbReference type="SUPFAM" id="SSF53474">
    <property type="entry name" value="alpha/beta-Hydrolases"/>
    <property type="match status" value="1"/>
</dbReference>
<dbReference type="EMBL" id="JACCCV010000002">
    <property type="protein sequence ID" value="NYF53773.1"/>
    <property type="molecule type" value="Genomic_DNA"/>
</dbReference>
<dbReference type="EC" id="3.1.1.-" evidence="3"/>
<dbReference type="Pfam" id="PF00135">
    <property type="entry name" value="COesterase"/>
    <property type="match status" value="1"/>
</dbReference>
<dbReference type="InterPro" id="IPR050309">
    <property type="entry name" value="Type-B_Carboxylest/Lipase"/>
</dbReference>